<keyword evidence="2" id="KW-1185">Reference proteome</keyword>
<comment type="caution">
    <text evidence="1">The sequence shown here is derived from an EMBL/GenBank/DDBJ whole genome shotgun (WGS) entry which is preliminary data.</text>
</comment>
<dbReference type="InterPro" id="IPR011200">
    <property type="entry name" value="UCP012608"/>
</dbReference>
<name>A0ABT5KF14_9BURK</name>
<organism evidence="1 2">
    <name type="scientific">Roseateles albus</name>
    <dbReference type="NCBI Taxonomy" id="2987525"/>
    <lineage>
        <taxon>Bacteria</taxon>
        <taxon>Pseudomonadati</taxon>
        <taxon>Pseudomonadota</taxon>
        <taxon>Betaproteobacteria</taxon>
        <taxon>Burkholderiales</taxon>
        <taxon>Sphaerotilaceae</taxon>
        <taxon>Roseateles</taxon>
    </lineage>
</organism>
<protein>
    <submittedName>
        <fullName evidence="1">DUF2332 domain-containing protein</fullName>
    </submittedName>
</protein>
<reference evidence="1 2" key="1">
    <citation type="submission" date="2022-10" db="EMBL/GenBank/DDBJ databases">
        <title>Paucibacter sp. hw1 Genome sequencing.</title>
        <authorList>
            <person name="Park S."/>
        </authorList>
    </citation>
    <scope>NUCLEOTIDE SEQUENCE [LARGE SCALE GENOMIC DNA]</scope>
    <source>
        <strain evidence="2">hw1</strain>
    </source>
</reference>
<dbReference type="Proteomes" id="UP001221189">
    <property type="component" value="Unassembled WGS sequence"/>
</dbReference>
<gene>
    <name evidence="1" type="ORF">PRZ03_13065</name>
</gene>
<proteinExistence type="predicted"/>
<evidence type="ECO:0000313" key="2">
    <source>
        <dbReference type="Proteomes" id="UP001221189"/>
    </source>
</evidence>
<evidence type="ECO:0000313" key="1">
    <source>
        <dbReference type="EMBL" id="MDC8772506.1"/>
    </source>
</evidence>
<sequence length="374" mass="41340">MDKHTQTRWAEQFRRFAALECPQDPLYVAICQAVAEQPELLALMVHAPATQAKPNLLLAALHERVLAGIKHPLAGYYPSVGGTRLPDEELPALLQDFARSQAAELTIHMQTRGTQTNEIGRCAILWPALQQIATMNGKPDLALFDLGSSAGLNLGVDAYHYRYLTHDASFCLGADPQPQRPSIDCRLLGELLLPAAGRWRLSHRLGADPAPIDIYDAAATRWLAACLWPHDLVRAQRLQQALTQARQSQHALQQADDCLALLEAWLRKLPAQVQPVLFNSWVLAYFEPAALAEFRQRVASLQRQYGLIWLSAEAPALRPSGLALPNLARNATASTLWTLQWADGDATRQVALAWSHPHGAWLQWLGLQPTTAAD</sequence>
<accession>A0ABT5KF14</accession>
<dbReference type="Pfam" id="PF10094">
    <property type="entry name" value="DUF2332"/>
    <property type="match status" value="1"/>
</dbReference>
<dbReference type="EMBL" id="JAQQXT010000007">
    <property type="protein sequence ID" value="MDC8772506.1"/>
    <property type="molecule type" value="Genomic_DNA"/>
</dbReference>
<dbReference type="RefSeq" id="WP_273600696.1">
    <property type="nucleotide sequence ID" value="NZ_JAQQXT010000007.1"/>
</dbReference>